<gene>
    <name evidence="3" type="ORF">EV652_11258</name>
</gene>
<dbReference type="Pfam" id="PF00582">
    <property type="entry name" value="Usp"/>
    <property type="match status" value="2"/>
</dbReference>
<dbReference type="PANTHER" id="PTHR46268">
    <property type="entry name" value="STRESS RESPONSE PROTEIN NHAX"/>
    <property type="match status" value="1"/>
</dbReference>
<feature type="domain" description="UspA" evidence="2">
    <location>
        <begin position="151"/>
        <end position="289"/>
    </location>
</feature>
<evidence type="ECO:0000256" key="1">
    <source>
        <dbReference type="ARBA" id="ARBA00008791"/>
    </source>
</evidence>
<dbReference type="EMBL" id="SLWN01000012">
    <property type="protein sequence ID" value="TCO20312.1"/>
    <property type="molecule type" value="Genomic_DNA"/>
</dbReference>
<dbReference type="SUPFAM" id="SSF52402">
    <property type="entry name" value="Adenine nucleotide alpha hydrolases-like"/>
    <property type="match status" value="2"/>
</dbReference>
<comment type="similarity">
    <text evidence="1">Belongs to the universal stress protein A family.</text>
</comment>
<organism evidence="3 4">
    <name type="scientific">Kribbella steppae</name>
    <dbReference type="NCBI Taxonomy" id="2512223"/>
    <lineage>
        <taxon>Bacteria</taxon>
        <taxon>Bacillati</taxon>
        <taxon>Actinomycetota</taxon>
        <taxon>Actinomycetes</taxon>
        <taxon>Propionibacteriales</taxon>
        <taxon>Kribbellaceae</taxon>
        <taxon>Kribbella</taxon>
    </lineage>
</organism>
<evidence type="ECO:0000313" key="4">
    <source>
        <dbReference type="Proteomes" id="UP000294508"/>
    </source>
</evidence>
<feature type="domain" description="UspA" evidence="2">
    <location>
        <begin position="10"/>
        <end position="140"/>
    </location>
</feature>
<keyword evidence="4" id="KW-1185">Reference proteome</keyword>
<protein>
    <submittedName>
        <fullName evidence="3">Nucleotide-binding universal stress UspA family protein</fullName>
    </submittedName>
</protein>
<dbReference type="Proteomes" id="UP000294508">
    <property type="component" value="Unassembled WGS sequence"/>
</dbReference>
<dbReference type="OrthoDB" id="3819459at2"/>
<dbReference type="RefSeq" id="WP_132212845.1">
    <property type="nucleotide sequence ID" value="NZ_SLWN01000012.1"/>
</dbReference>
<dbReference type="InterPro" id="IPR014729">
    <property type="entry name" value="Rossmann-like_a/b/a_fold"/>
</dbReference>
<dbReference type="InterPro" id="IPR006015">
    <property type="entry name" value="Universal_stress_UspA"/>
</dbReference>
<sequence>MTMNTGNWPIIVGVDASWRETGALEWAVQEAELRHEPLRAIHVIDEAVRGTPYWSPIVIDDTATNLVGDVHWHLDSSRSRLDYDADLRVGAPAVKLAEAAEGSAMLVVGRRGMGAFKRLLIGSTSEAVVHQATVPVVVVPDGWKPNDHAGPVLIAIDDSGQNYAAIEFAVAAAEERRVPLRIVHVWDLPNIYSWDAMNVAGVSTEWAENAQRYVESVADKLRVKHPQLTVEVDVRCGHAVDGVITAAQVGDAQLLVVGGRRIRRVTSMLLGSVSRGVLQHATCPIAVVHTA</sequence>
<comment type="caution">
    <text evidence="3">The sequence shown here is derived from an EMBL/GenBank/DDBJ whole genome shotgun (WGS) entry which is preliminary data.</text>
</comment>
<accession>A0A4R2H405</accession>
<dbReference type="InterPro" id="IPR006016">
    <property type="entry name" value="UspA"/>
</dbReference>
<evidence type="ECO:0000313" key="3">
    <source>
        <dbReference type="EMBL" id="TCO20312.1"/>
    </source>
</evidence>
<dbReference type="AlphaFoldDB" id="A0A4R2H405"/>
<name>A0A4R2H405_9ACTN</name>
<dbReference type="PRINTS" id="PR01438">
    <property type="entry name" value="UNVRSLSTRESS"/>
</dbReference>
<evidence type="ECO:0000259" key="2">
    <source>
        <dbReference type="Pfam" id="PF00582"/>
    </source>
</evidence>
<dbReference type="Gene3D" id="3.40.50.620">
    <property type="entry name" value="HUPs"/>
    <property type="match status" value="2"/>
</dbReference>
<reference evidence="3 4" key="1">
    <citation type="journal article" date="2015" name="Stand. Genomic Sci.">
        <title>Genomic Encyclopedia of Bacterial and Archaeal Type Strains, Phase III: the genomes of soil and plant-associated and newly described type strains.</title>
        <authorList>
            <person name="Whitman W.B."/>
            <person name="Woyke T."/>
            <person name="Klenk H.P."/>
            <person name="Zhou Y."/>
            <person name="Lilburn T.G."/>
            <person name="Beck B.J."/>
            <person name="De Vos P."/>
            <person name="Vandamme P."/>
            <person name="Eisen J.A."/>
            <person name="Garrity G."/>
            <person name="Hugenholtz P."/>
            <person name="Kyrpides N.C."/>
        </authorList>
    </citation>
    <scope>NUCLEOTIDE SEQUENCE [LARGE SCALE GENOMIC DNA]</scope>
    <source>
        <strain evidence="3 4">VKM Ac-2572</strain>
    </source>
</reference>
<dbReference type="PANTHER" id="PTHR46268:SF6">
    <property type="entry name" value="UNIVERSAL STRESS PROTEIN UP12"/>
    <property type="match status" value="1"/>
</dbReference>
<proteinExistence type="inferred from homology"/>